<dbReference type="KEGG" id="fli:Fleli_0596"/>
<dbReference type="STRING" id="880071.Fleli_0596"/>
<feature type="transmembrane region" description="Helical" evidence="1">
    <location>
        <begin position="9"/>
        <end position="28"/>
    </location>
</feature>
<dbReference type="EMBL" id="CP003345">
    <property type="protein sequence ID" value="AFM03060.1"/>
    <property type="molecule type" value="Genomic_DNA"/>
</dbReference>
<evidence type="ECO:0000256" key="1">
    <source>
        <dbReference type="SAM" id="Phobius"/>
    </source>
</evidence>
<sequence length="71" mass="8228">MGSYSKQVSIFRIAHAILGFASIAEILFYVKNNLIDEGMVFYVISAIPLIFLVAYFLITWQDWKVMKKLNH</sequence>
<keyword evidence="1" id="KW-0812">Transmembrane</keyword>
<evidence type="ECO:0000313" key="3">
    <source>
        <dbReference type="Proteomes" id="UP000006054"/>
    </source>
</evidence>
<proteinExistence type="predicted"/>
<accession>I4AGH5</accession>
<dbReference type="Proteomes" id="UP000006054">
    <property type="component" value="Chromosome"/>
</dbReference>
<keyword evidence="1" id="KW-0472">Membrane</keyword>
<dbReference type="AlphaFoldDB" id="I4AGH5"/>
<gene>
    <name evidence="2" type="ordered locus">Fleli_0596</name>
</gene>
<dbReference type="RefSeq" id="WP_014796520.1">
    <property type="nucleotide sequence ID" value="NC_018018.1"/>
</dbReference>
<reference evidence="3" key="1">
    <citation type="submission" date="2012-06" db="EMBL/GenBank/DDBJ databases">
        <title>The complete genome of Flexibacter litoralis DSM 6794.</title>
        <authorList>
            <person name="Lucas S."/>
            <person name="Copeland A."/>
            <person name="Lapidus A."/>
            <person name="Glavina del Rio T."/>
            <person name="Dalin E."/>
            <person name="Tice H."/>
            <person name="Bruce D."/>
            <person name="Goodwin L."/>
            <person name="Pitluck S."/>
            <person name="Peters L."/>
            <person name="Ovchinnikova G."/>
            <person name="Lu M."/>
            <person name="Kyrpides N."/>
            <person name="Mavromatis K."/>
            <person name="Ivanova N."/>
            <person name="Brettin T."/>
            <person name="Detter J.C."/>
            <person name="Han C."/>
            <person name="Larimer F."/>
            <person name="Land M."/>
            <person name="Hauser L."/>
            <person name="Markowitz V."/>
            <person name="Cheng J.-F."/>
            <person name="Hugenholtz P."/>
            <person name="Woyke T."/>
            <person name="Wu D."/>
            <person name="Spring S."/>
            <person name="Lang E."/>
            <person name="Kopitz M."/>
            <person name="Brambilla E."/>
            <person name="Klenk H.-P."/>
            <person name="Eisen J.A."/>
        </authorList>
    </citation>
    <scope>NUCLEOTIDE SEQUENCE [LARGE SCALE GENOMIC DNA]</scope>
    <source>
        <strain evidence="3">ATCC 23117 / DSM 6794 / NBRC 15988 / NCIMB 1366 / Sio-4</strain>
    </source>
</reference>
<keyword evidence="3" id="KW-1185">Reference proteome</keyword>
<organism evidence="2 3">
    <name type="scientific">Bernardetia litoralis (strain ATCC 23117 / DSM 6794 / NBRC 15988 / NCIMB 1366 / Fx l1 / Sio-4)</name>
    <name type="common">Flexibacter litoralis</name>
    <dbReference type="NCBI Taxonomy" id="880071"/>
    <lineage>
        <taxon>Bacteria</taxon>
        <taxon>Pseudomonadati</taxon>
        <taxon>Bacteroidota</taxon>
        <taxon>Cytophagia</taxon>
        <taxon>Cytophagales</taxon>
        <taxon>Bernardetiaceae</taxon>
        <taxon>Bernardetia</taxon>
    </lineage>
</organism>
<evidence type="ECO:0000313" key="2">
    <source>
        <dbReference type="EMBL" id="AFM03060.1"/>
    </source>
</evidence>
<dbReference type="HOGENOM" id="CLU_2734121_0_0_10"/>
<keyword evidence="1" id="KW-1133">Transmembrane helix</keyword>
<protein>
    <submittedName>
        <fullName evidence="2">Uncharacterized protein</fullName>
    </submittedName>
</protein>
<feature type="transmembrane region" description="Helical" evidence="1">
    <location>
        <begin position="40"/>
        <end position="58"/>
    </location>
</feature>
<name>I4AGH5_BERLS</name>